<feature type="transmembrane region" description="Helical" evidence="1">
    <location>
        <begin position="137"/>
        <end position="160"/>
    </location>
</feature>
<dbReference type="GeneID" id="14921904"/>
<dbReference type="PANTHER" id="PTHR38736:SF3">
    <property type="entry name" value="TRANSMEMBRANE PROTEIN"/>
    <property type="match status" value="1"/>
</dbReference>
<dbReference type="KEGG" id="acan:ACA1_281230"/>
<dbReference type="RefSeq" id="XP_004344772.1">
    <property type="nucleotide sequence ID" value="XM_004344722.1"/>
</dbReference>
<keyword evidence="1" id="KW-0812">Transmembrane</keyword>
<feature type="transmembrane region" description="Helical" evidence="1">
    <location>
        <begin position="12"/>
        <end position="36"/>
    </location>
</feature>
<dbReference type="Proteomes" id="UP000011083">
    <property type="component" value="Unassembled WGS sequence"/>
</dbReference>
<keyword evidence="1" id="KW-0472">Membrane</keyword>
<organism evidence="2 3">
    <name type="scientific">Acanthamoeba castellanii (strain ATCC 30010 / Neff)</name>
    <dbReference type="NCBI Taxonomy" id="1257118"/>
    <lineage>
        <taxon>Eukaryota</taxon>
        <taxon>Amoebozoa</taxon>
        <taxon>Discosea</taxon>
        <taxon>Longamoebia</taxon>
        <taxon>Centramoebida</taxon>
        <taxon>Acanthamoebidae</taxon>
        <taxon>Acanthamoeba</taxon>
    </lineage>
</organism>
<proteinExistence type="predicted"/>
<protein>
    <recommendedName>
        <fullName evidence="4">Transmembrane protein</fullName>
    </recommendedName>
</protein>
<keyword evidence="1" id="KW-1133">Transmembrane helix</keyword>
<evidence type="ECO:0000256" key="1">
    <source>
        <dbReference type="SAM" id="Phobius"/>
    </source>
</evidence>
<dbReference type="AlphaFoldDB" id="L8H697"/>
<dbReference type="VEuPathDB" id="AmoebaDB:ACA1_281230"/>
<evidence type="ECO:0000313" key="2">
    <source>
        <dbReference type="EMBL" id="ELR21029.1"/>
    </source>
</evidence>
<feature type="transmembrane region" description="Helical" evidence="1">
    <location>
        <begin position="207"/>
        <end position="229"/>
    </location>
</feature>
<evidence type="ECO:0000313" key="3">
    <source>
        <dbReference type="Proteomes" id="UP000011083"/>
    </source>
</evidence>
<reference evidence="2 3" key="1">
    <citation type="journal article" date="2013" name="Genome Biol.">
        <title>Genome of Acanthamoeba castellanii highlights extensive lateral gene transfer and early evolution of tyrosine kinase signaling.</title>
        <authorList>
            <person name="Clarke M."/>
            <person name="Lohan A.J."/>
            <person name="Liu B."/>
            <person name="Lagkouvardos I."/>
            <person name="Roy S."/>
            <person name="Zafar N."/>
            <person name="Bertelli C."/>
            <person name="Schilde C."/>
            <person name="Kianianmomeni A."/>
            <person name="Burglin T.R."/>
            <person name="Frech C."/>
            <person name="Turcotte B."/>
            <person name="Kopec K.O."/>
            <person name="Synnott J.M."/>
            <person name="Choo C."/>
            <person name="Paponov I."/>
            <person name="Finkler A."/>
            <person name="Soon Heng Tan C."/>
            <person name="Hutchins A.P."/>
            <person name="Weinmeier T."/>
            <person name="Rattei T."/>
            <person name="Chu J.S."/>
            <person name="Gimenez G."/>
            <person name="Irimia M."/>
            <person name="Rigden D.J."/>
            <person name="Fitzpatrick D.A."/>
            <person name="Lorenzo-Morales J."/>
            <person name="Bateman A."/>
            <person name="Chiu C.H."/>
            <person name="Tang P."/>
            <person name="Hegemann P."/>
            <person name="Fromm H."/>
            <person name="Raoult D."/>
            <person name="Greub G."/>
            <person name="Miranda-Saavedra D."/>
            <person name="Chen N."/>
            <person name="Nash P."/>
            <person name="Ginger M.L."/>
            <person name="Horn M."/>
            <person name="Schaap P."/>
            <person name="Caler L."/>
            <person name="Loftus B."/>
        </authorList>
    </citation>
    <scope>NUCLEOTIDE SEQUENCE [LARGE SCALE GENOMIC DNA]</scope>
    <source>
        <strain evidence="2 3">Neff</strain>
    </source>
</reference>
<accession>L8H697</accession>
<dbReference type="PANTHER" id="PTHR38736">
    <property type="entry name" value="TRANSMEMBRANE PROTEIN-RELATED"/>
    <property type="match status" value="1"/>
</dbReference>
<gene>
    <name evidence="2" type="ORF">ACA1_281230</name>
</gene>
<evidence type="ECO:0008006" key="4">
    <source>
        <dbReference type="Google" id="ProtNLM"/>
    </source>
</evidence>
<sequence length="315" mass="34351">MAFPPRWLNRQCIAFTMLCFLAVFLIISLSLPWYGIVQNNVPHPRSDSDTMAALVGVFYWTGYSTAVAPNYTQSYASHKSWDEFPTNGPKNIYMTCMAFTLLALIFSVGLAFFVLVASMLRNSRRWFDLVCCGKTKWILFGVSLVIVGFVFLSWVIFFGFSKALGDDGSICPDPAYVGENRLWCGAFLGANASLGRLHSQYAWAPSIGWVFAVFSMVWALGVSFFLFIVKPAEHYQKLGEEGVDRHEREPVYEARGGYDARSNYGGGYGGGGGGGGYGGGYEQQRGGGYGGEEKYGGRGGGYGGGYGGGGGYDKY</sequence>
<dbReference type="EMBL" id="KB007908">
    <property type="protein sequence ID" value="ELR21029.1"/>
    <property type="molecule type" value="Genomic_DNA"/>
</dbReference>
<feature type="transmembrane region" description="Helical" evidence="1">
    <location>
        <begin position="92"/>
        <end position="116"/>
    </location>
</feature>
<name>L8H697_ACACF</name>
<keyword evidence="3" id="KW-1185">Reference proteome</keyword>